<dbReference type="GO" id="GO:0008061">
    <property type="term" value="F:chitin binding"/>
    <property type="evidence" value="ECO:0007669"/>
    <property type="project" value="UniProtKB-KW"/>
</dbReference>
<dbReference type="SMART" id="SM00257">
    <property type="entry name" value="LysM"/>
    <property type="match status" value="2"/>
</dbReference>
<evidence type="ECO:0000256" key="1">
    <source>
        <dbReference type="ARBA" id="ARBA00022669"/>
    </source>
</evidence>
<dbReference type="InterPro" id="IPR036779">
    <property type="entry name" value="LysM_dom_sf"/>
</dbReference>
<comment type="caution">
    <text evidence="6">The sequence shown here is derived from an EMBL/GenBank/DDBJ whole genome shotgun (WGS) entry which is preliminary data.</text>
</comment>
<dbReference type="PROSITE" id="PS51782">
    <property type="entry name" value="LYSM"/>
    <property type="match status" value="2"/>
</dbReference>
<feature type="non-terminal residue" evidence="6">
    <location>
        <position position="1"/>
    </location>
</feature>
<evidence type="ECO:0000256" key="3">
    <source>
        <dbReference type="ARBA" id="ARBA00044955"/>
    </source>
</evidence>
<dbReference type="Pfam" id="PF01476">
    <property type="entry name" value="LysM"/>
    <property type="match status" value="1"/>
</dbReference>
<dbReference type="AlphaFoldDB" id="A0AAN6MB13"/>
<proteinExistence type="inferred from homology"/>
<dbReference type="Proteomes" id="UP001303889">
    <property type="component" value="Unassembled WGS sequence"/>
</dbReference>
<dbReference type="Gene3D" id="3.10.350.10">
    <property type="entry name" value="LysM domain"/>
    <property type="match status" value="3"/>
</dbReference>
<reference evidence="6" key="2">
    <citation type="submission" date="2023-05" db="EMBL/GenBank/DDBJ databases">
        <authorList>
            <consortium name="Lawrence Berkeley National Laboratory"/>
            <person name="Steindorff A."/>
            <person name="Hensen N."/>
            <person name="Bonometti L."/>
            <person name="Westerberg I."/>
            <person name="Brannstrom I.O."/>
            <person name="Guillou S."/>
            <person name="Cros-Aarteil S."/>
            <person name="Calhoun S."/>
            <person name="Haridas S."/>
            <person name="Kuo A."/>
            <person name="Mondo S."/>
            <person name="Pangilinan J."/>
            <person name="Riley R."/>
            <person name="Labutti K."/>
            <person name="Andreopoulos B."/>
            <person name="Lipzen A."/>
            <person name="Chen C."/>
            <person name="Yanf M."/>
            <person name="Daum C."/>
            <person name="Ng V."/>
            <person name="Clum A."/>
            <person name="Ohm R."/>
            <person name="Martin F."/>
            <person name="Silar P."/>
            <person name="Natvig D."/>
            <person name="Lalanne C."/>
            <person name="Gautier V."/>
            <person name="Ament-Velasquez S.L."/>
            <person name="Kruys A."/>
            <person name="Hutchinson M.I."/>
            <person name="Powell A.J."/>
            <person name="Barry K."/>
            <person name="Miller A.N."/>
            <person name="Grigoriev I.V."/>
            <person name="Debuchy R."/>
            <person name="Gladieux P."/>
            <person name="Thoren M.H."/>
            <person name="Johannesson H."/>
        </authorList>
    </citation>
    <scope>NUCLEOTIDE SEQUENCE</scope>
    <source>
        <strain evidence="6">CBS 103.79</strain>
    </source>
</reference>
<dbReference type="PANTHER" id="PTHR34997:SF1">
    <property type="entry name" value="PEPTIDOGLYCAN-BINDING LYSIN DOMAIN"/>
    <property type="match status" value="1"/>
</dbReference>
<dbReference type="InterPro" id="IPR052210">
    <property type="entry name" value="LysM1-like"/>
</dbReference>
<feature type="domain" description="LysM" evidence="5">
    <location>
        <begin position="228"/>
        <end position="272"/>
    </location>
</feature>
<keyword evidence="2" id="KW-0843">Virulence</keyword>
<feature type="domain" description="LysM" evidence="5">
    <location>
        <begin position="277"/>
        <end position="325"/>
    </location>
</feature>
<keyword evidence="7" id="KW-1185">Reference proteome</keyword>
<dbReference type="InterPro" id="IPR018392">
    <property type="entry name" value="LysM"/>
</dbReference>
<comment type="similarity">
    <text evidence="3">Belongs to the secreted LysM effector family.</text>
</comment>
<dbReference type="SUPFAM" id="SSF54106">
    <property type="entry name" value="LysM domain"/>
    <property type="match status" value="1"/>
</dbReference>
<dbReference type="EMBL" id="MU856163">
    <property type="protein sequence ID" value="KAK3897450.1"/>
    <property type="molecule type" value="Genomic_DNA"/>
</dbReference>
<sequence length="446" mass="47405">AKMALTSLTCMLKAWIVFLSLQATGFAQTFADYPMSNIWPGISPACLAALNTTVDCFWVLAESAENHQPRLDARDLADLCTPSCLPSLNNAKATIQAACTLATDVITLDTGTFPATYLVDLTTQEYCDVLFAQWLNQPSPSASQKRDRDCSDCMLGVVQLQLNSPFGYEADFASDFAAATSACSKTGYDFTSPPPYRVTATGMATATGTSSSSPSASPSNVLEPGCVSLYTIQAGDTCNSIALAQSVSTFAVYGSYGFTDCSNLPAGSKLCLLGQCVLHQVQATDTCDSIIAGAGITVSPSIFVAWNPNIDAVCSNLYNLVGMYICLSRPAGLLTPNMTLTDATAPATATAWPTIYPPVETQLPMAPGTLTGCQSYVNYRDVTIQDAFYQSEAVLFNEFANQCTHVAMDNEIRLDDLLSWNPSLSEANCALAAGYSYCVEFGNSSK</sequence>
<feature type="chain" id="PRO_5042978938" description="LysM domain-containing protein" evidence="4">
    <location>
        <begin position="28"/>
        <end position="446"/>
    </location>
</feature>
<reference evidence="6" key="1">
    <citation type="journal article" date="2023" name="Mol. Phylogenet. Evol.">
        <title>Genome-scale phylogeny and comparative genomics of the fungal order Sordariales.</title>
        <authorList>
            <person name="Hensen N."/>
            <person name="Bonometti L."/>
            <person name="Westerberg I."/>
            <person name="Brannstrom I.O."/>
            <person name="Guillou S."/>
            <person name="Cros-Aarteil S."/>
            <person name="Calhoun S."/>
            <person name="Haridas S."/>
            <person name="Kuo A."/>
            <person name="Mondo S."/>
            <person name="Pangilinan J."/>
            <person name="Riley R."/>
            <person name="LaButti K."/>
            <person name="Andreopoulos B."/>
            <person name="Lipzen A."/>
            <person name="Chen C."/>
            <person name="Yan M."/>
            <person name="Daum C."/>
            <person name="Ng V."/>
            <person name="Clum A."/>
            <person name="Steindorff A."/>
            <person name="Ohm R.A."/>
            <person name="Martin F."/>
            <person name="Silar P."/>
            <person name="Natvig D.O."/>
            <person name="Lalanne C."/>
            <person name="Gautier V."/>
            <person name="Ament-Velasquez S.L."/>
            <person name="Kruys A."/>
            <person name="Hutchinson M.I."/>
            <person name="Powell A.J."/>
            <person name="Barry K."/>
            <person name="Miller A.N."/>
            <person name="Grigoriev I.V."/>
            <person name="Debuchy R."/>
            <person name="Gladieux P."/>
            <person name="Hiltunen Thoren M."/>
            <person name="Johannesson H."/>
        </authorList>
    </citation>
    <scope>NUCLEOTIDE SEQUENCE</scope>
    <source>
        <strain evidence="6">CBS 103.79</strain>
    </source>
</reference>
<keyword evidence="1" id="KW-0147">Chitin-binding</keyword>
<evidence type="ECO:0000256" key="4">
    <source>
        <dbReference type="SAM" id="SignalP"/>
    </source>
</evidence>
<dbReference type="CDD" id="cd00118">
    <property type="entry name" value="LysM"/>
    <property type="match status" value="1"/>
</dbReference>
<feature type="signal peptide" evidence="4">
    <location>
        <begin position="1"/>
        <end position="27"/>
    </location>
</feature>
<keyword evidence="4" id="KW-0732">Signal</keyword>
<evidence type="ECO:0000256" key="2">
    <source>
        <dbReference type="ARBA" id="ARBA00023026"/>
    </source>
</evidence>
<gene>
    <name evidence="6" type="ORF">C8A05DRAFT_19792</name>
</gene>
<evidence type="ECO:0000313" key="7">
    <source>
        <dbReference type="Proteomes" id="UP001303889"/>
    </source>
</evidence>
<name>A0AAN6MB13_9PEZI</name>
<protein>
    <recommendedName>
        <fullName evidence="5">LysM domain-containing protein</fullName>
    </recommendedName>
</protein>
<evidence type="ECO:0000313" key="6">
    <source>
        <dbReference type="EMBL" id="KAK3897450.1"/>
    </source>
</evidence>
<evidence type="ECO:0000259" key="5">
    <source>
        <dbReference type="PROSITE" id="PS51782"/>
    </source>
</evidence>
<dbReference type="PANTHER" id="PTHR34997">
    <property type="entry name" value="AM15"/>
    <property type="match status" value="1"/>
</dbReference>
<organism evidence="6 7">
    <name type="scientific">Staphylotrichum tortipilum</name>
    <dbReference type="NCBI Taxonomy" id="2831512"/>
    <lineage>
        <taxon>Eukaryota</taxon>
        <taxon>Fungi</taxon>
        <taxon>Dikarya</taxon>
        <taxon>Ascomycota</taxon>
        <taxon>Pezizomycotina</taxon>
        <taxon>Sordariomycetes</taxon>
        <taxon>Sordariomycetidae</taxon>
        <taxon>Sordariales</taxon>
        <taxon>Chaetomiaceae</taxon>
        <taxon>Staphylotrichum</taxon>
    </lineage>
</organism>
<accession>A0AAN6MB13</accession>